<evidence type="ECO:0000313" key="6">
    <source>
        <dbReference type="EMBL" id="CDG03756.1"/>
    </source>
</evidence>
<dbReference type="InterPro" id="IPR050206">
    <property type="entry name" value="FtsK/SpoIIIE/SftA"/>
</dbReference>
<dbReference type="GO" id="GO:0003677">
    <property type="term" value="F:DNA binding"/>
    <property type="evidence" value="ECO:0007669"/>
    <property type="project" value="InterPro"/>
</dbReference>
<feature type="transmembrane region" description="Helical" evidence="4">
    <location>
        <begin position="21"/>
        <end position="38"/>
    </location>
</feature>
<keyword evidence="4" id="KW-0812">Transmembrane</keyword>
<dbReference type="Gene3D" id="3.40.50.300">
    <property type="entry name" value="P-loop containing nucleotide triphosphate hydrolases"/>
    <property type="match status" value="1"/>
</dbReference>
<keyword evidence="2 3" id="KW-0067">ATP-binding</keyword>
<name>S6FEQ3_LACLL</name>
<evidence type="ECO:0000313" key="7">
    <source>
        <dbReference type="Proteomes" id="UP000015361"/>
    </source>
</evidence>
<reference evidence="6 7" key="1">
    <citation type="journal article" date="2013" name="Appl. Environ. Microbiol.">
        <title>The Carbohydrate Metabolism Signature of Lactococcus lactis Strain A12 Reveals Its Sourdough Ecosystem Origin.</title>
        <authorList>
            <person name="Passerini D."/>
            <person name="Coddeville M."/>
            <person name="Le Bourgeois P."/>
            <person name="Loubiere P."/>
            <person name="Ritzenthaler P."/>
            <person name="Fontagne-Faucher C."/>
            <person name="Daveran-Mingot M.L."/>
            <person name="Cocaign-Bousquet M."/>
        </authorList>
    </citation>
    <scope>NUCLEOTIDE SEQUENCE [LARGE SCALE GENOMIC DNA]</scope>
    <source>
        <strain evidence="6 7">A12</strain>
    </source>
</reference>
<dbReference type="PANTHER" id="PTHR22683:SF47">
    <property type="entry name" value="FTSK DOMAIN-CONTAINING PROTEIN YDCQ"/>
    <property type="match status" value="1"/>
</dbReference>
<dbReference type="PANTHER" id="PTHR22683">
    <property type="entry name" value="SPORULATION PROTEIN RELATED"/>
    <property type="match status" value="1"/>
</dbReference>
<dbReference type="SUPFAM" id="SSF52540">
    <property type="entry name" value="P-loop containing nucleoside triphosphate hydrolases"/>
    <property type="match status" value="1"/>
</dbReference>
<feature type="binding site" evidence="3">
    <location>
        <begin position="218"/>
        <end position="225"/>
    </location>
    <ligand>
        <name>ATP</name>
        <dbReference type="ChEBI" id="CHEBI:30616"/>
    </ligand>
</feature>
<dbReference type="Pfam" id="PF01580">
    <property type="entry name" value="FtsK_SpoIIIE"/>
    <property type="match status" value="1"/>
</dbReference>
<keyword evidence="1 3" id="KW-0547">Nucleotide-binding</keyword>
<gene>
    <name evidence="6" type="primary">SMU_208c</name>
    <name evidence="6" type="ORF">O9U_11410</name>
</gene>
<organism evidence="6 7">
    <name type="scientific">Lactococcus lactis subsp. lactis A12</name>
    <dbReference type="NCBI Taxonomy" id="1137134"/>
    <lineage>
        <taxon>Bacteria</taxon>
        <taxon>Bacillati</taxon>
        <taxon>Bacillota</taxon>
        <taxon>Bacilli</taxon>
        <taxon>Lactobacillales</taxon>
        <taxon>Streptococcaceae</taxon>
        <taxon>Lactococcus</taxon>
    </lineage>
</organism>
<dbReference type="EMBL" id="CBLU010000005">
    <property type="protein sequence ID" value="CDG03756.1"/>
    <property type="molecule type" value="Genomic_DNA"/>
</dbReference>
<sequence>MSARNQKGHRLKVLDAYDVPLTMASFFGVGFSPIAIYWQKFLQLSMPLKLRWGIGIVVLDGLLSILLLTASYHWLSFFKTKREIRLVLNYLLSNHYFEMKKRKSGGLDKVVLAPVYLKKLDYATLAVTVEMQGKIMHDLDKFPGDLEKLFFADFKERQDFRSQRLFSKHTYTQFIFSDNKEAQRLSISELNWDPKKGIRVMDGEYWDFVHNPHLLITGGTGGGKTIFLLSLLKVLAGFALLEICDPKKSDLSVLDHFKVFQGHVHSEIEEIMTCLSDAVEFMEQRYREMGLDSKHPEDVKIGNNYQSYGLAPKFILVDEWTAFYASLDIRKSSQVDDLMAQLILKGRQAGVFLIVAMQRPDAEYLSSNLRDNMMARLSLGKLSKTGYRMIFGEDYEDKNYLYLKSKIGRGYAALDGGQPSEFFSPLIPFDKGFSFEALFSKMKPLAQTVDVPAKQESETWTLTQVAQSFELSNTTLTRILRYLEDLGRSLGKTGTFDLTDKEKISQVIQYKQSHLNENWKAAARAVVEQENE</sequence>
<evidence type="ECO:0000256" key="2">
    <source>
        <dbReference type="ARBA" id="ARBA00022840"/>
    </source>
</evidence>
<comment type="caution">
    <text evidence="6">The sequence shown here is derived from an EMBL/GenBank/DDBJ whole genome shotgun (WGS) entry which is preliminary data.</text>
</comment>
<dbReference type="PROSITE" id="PS50901">
    <property type="entry name" value="FTSK"/>
    <property type="match status" value="1"/>
</dbReference>
<dbReference type="AlphaFoldDB" id="S6FEQ3"/>
<evidence type="ECO:0000256" key="4">
    <source>
        <dbReference type="SAM" id="Phobius"/>
    </source>
</evidence>
<feature type="transmembrane region" description="Helical" evidence="4">
    <location>
        <begin position="50"/>
        <end position="75"/>
    </location>
</feature>
<feature type="domain" description="FtsK" evidence="5">
    <location>
        <begin position="201"/>
        <end position="388"/>
    </location>
</feature>
<dbReference type="Proteomes" id="UP000015361">
    <property type="component" value="Unassembled WGS sequence"/>
</dbReference>
<dbReference type="InterPro" id="IPR002543">
    <property type="entry name" value="FtsK_dom"/>
</dbReference>
<dbReference type="InterPro" id="IPR027417">
    <property type="entry name" value="P-loop_NTPase"/>
</dbReference>
<evidence type="ECO:0000256" key="3">
    <source>
        <dbReference type="PROSITE-ProRule" id="PRU00289"/>
    </source>
</evidence>
<protein>
    <submittedName>
        <fullName evidence="6">DNA segregation ATPase, FtsK/SpoIIIE family</fullName>
    </submittedName>
</protein>
<dbReference type="RefSeq" id="WP_021721976.1">
    <property type="nucleotide sequence ID" value="NZ_CBLU010000005.1"/>
</dbReference>
<keyword evidence="4" id="KW-1133">Transmembrane helix</keyword>
<evidence type="ECO:0000256" key="1">
    <source>
        <dbReference type="ARBA" id="ARBA00022741"/>
    </source>
</evidence>
<dbReference type="GO" id="GO:0005524">
    <property type="term" value="F:ATP binding"/>
    <property type="evidence" value="ECO:0007669"/>
    <property type="project" value="UniProtKB-UniRule"/>
</dbReference>
<proteinExistence type="predicted"/>
<evidence type="ECO:0000259" key="5">
    <source>
        <dbReference type="PROSITE" id="PS50901"/>
    </source>
</evidence>
<keyword evidence="4" id="KW-0472">Membrane</keyword>
<accession>S6FEQ3</accession>